<protein>
    <submittedName>
        <fullName evidence="5">S9 family peptidase</fullName>
    </submittedName>
</protein>
<organism evidence="5 6">
    <name type="scientific">Symbiobacterium thermophilum</name>
    <dbReference type="NCBI Taxonomy" id="2734"/>
    <lineage>
        <taxon>Bacteria</taxon>
        <taxon>Bacillati</taxon>
        <taxon>Bacillota</taxon>
        <taxon>Clostridia</taxon>
        <taxon>Eubacteriales</taxon>
        <taxon>Symbiobacteriaceae</taxon>
        <taxon>Symbiobacterium</taxon>
    </lineage>
</organism>
<dbReference type="Gene3D" id="2.120.10.30">
    <property type="entry name" value="TolB, C-terminal domain"/>
    <property type="match status" value="3"/>
</dbReference>
<evidence type="ECO:0000256" key="1">
    <source>
        <dbReference type="ARBA" id="ARBA00022801"/>
    </source>
</evidence>
<name>A0A953LKU5_SYMTR</name>
<dbReference type="SUPFAM" id="SSF53474">
    <property type="entry name" value="alpha/beta-Hydrolases"/>
    <property type="match status" value="1"/>
</dbReference>
<dbReference type="Pfam" id="PF00326">
    <property type="entry name" value="Peptidase_S9"/>
    <property type="match status" value="1"/>
</dbReference>
<keyword evidence="2" id="KW-0645">Protease</keyword>
<proteinExistence type="predicted"/>
<dbReference type="PANTHER" id="PTHR42776">
    <property type="entry name" value="SERINE PEPTIDASE S9 FAMILY MEMBER"/>
    <property type="match status" value="1"/>
</dbReference>
<accession>A0A953LKU5</accession>
<dbReference type="GO" id="GO:0006508">
    <property type="term" value="P:proteolysis"/>
    <property type="evidence" value="ECO:0007669"/>
    <property type="project" value="InterPro"/>
</dbReference>
<dbReference type="Gene3D" id="3.40.50.1820">
    <property type="entry name" value="alpha/beta hydrolase"/>
    <property type="match status" value="1"/>
</dbReference>
<evidence type="ECO:0000259" key="4">
    <source>
        <dbReference type="Pfam" id="PF00326"/>
    </source>
</evidence>
<sequence length="723" mass="80192">MRGGVCVTTRRRLQAEDLLAIKLAGDCQISPDGTRVAYVLQEIDKKKNEYTSSIWLAREGSPPVRFTAGPRDTQPRWSPDGRHLVFVSNRSGSNQLWLLSMEGGEARQITRIKGGVQNPVWSPDGRTIAFTANLTEAGIQPEGGDEDDQDLYRKYTKDVRVITRLHYKMDGVGFYTDERKHICVVDVDGGEPRQLTLGDFNHLDVSWTPDGRGLVFAANRREDRDWYPGHVDLWYLSLSDDGQGQRSSAYTPPEGPGPDRCEAAEETQGNCMPVRLTPGDGTLACSSPAASPDGRMIAFLASDPAESGYGLTGLYVLDRSSGEIRQLATDLDRPFGNETTGDLVPPSGGRLHWSPDARWIYATVSDGGQVQLVRVDAVTGEVWPVTGGDRVVYAFSLTPDCRRAALAYATPLSPGDVYLAQLDEPQPVPPVSSAGTVLRGGGVREVRLTDHNAELFAELELTVPERFQVSAGEGEPLVDAWILPPVGREEGKKYPAVLEIHGGPMAMYGAGFFFEFHWLAAQGYAVVYSNPRGSQGYGHDFCRVIRADWGNRDYADVMAAIEGAVERFPYVDGDRLGVAGGSYGGFMVNWIVSHTDRFRAAVTMRSVVNRWSAMGTSDLGYDRLRQFGVENWWEVDNLGPFLKQSPLVHASRINTPLLIEHQENDMRCPIDQAEQLYAALKYQRKTVKFVRYPGESHGMSRTGKPWHRVHRLRMIAEWFAEYL</sequence>
<evidence type="ECO:0000313" key="5">
    <source>
        <dbReference type="EMBL" id="MBY6277417.1"/>
    </source>
</evidence>
<gene>
    <name evidence="5" type="ORF">CWE10_14625</name>
</gene>
<dbReference type="InterPro" id="IPR011659">
    <property type="entry name" value="WD40"/>
</dbReference>
<dbReference type="PANTHER" id="PTHR42776:SF27">
    <property type="entry name" value="DIPEPTIDYL PEPTIDASE FAMILY MEMBER 6"/>
    <property type="match status" value="1"/>
</dbReference>
<evidence type="ECO:0000256" key="2">
    <source>
        <dbReference type="ARBA" id="ARBA00022825"/>
    </source>
</evidence>
<feature type="domain" description="Peptidase S9 prolyl oligopeptidase catalytic" evidence="4">
    <location>
        <begin position="512"/>
        <end position="723"/>
    </location>
</feature>
<comment type="caution">
    <text evidence="5">The sequence shown here is derived from an EMBL/GenBank/DDBJ whole genome shotgun (WGS) entry which is preliminary data.</text>
</comment>
<keyword evidence="1" id="KW-0378">Hydrolase</keyword>
<dbReference type="Proteomes" id="UP000732377">
    <property type="component" value="Unassembled WGS sequence"/>
</dbReference>
<dbReference type="InterPro" id="IPR029058">
    <property type="entry name" value="AB_hydrolase_fold"/>
</dbReference>
<feature type="compositionally biased region" description="Polar residues" evidence="3">
    <location>
        <begin position="241"/>
        <end position="250"/>
    </location>
</feature>
<dbReference type="InterPro" id="IPR001375">
    <property type="entry name" value="Peptidase_S9_cat"/>
</dbReference>
<evidence type="ECO:0000256" key="3">
    <source>
        <dbReference type="SAM" id="MobiDB-lite"/>
    </source>
</evidence>
<dbReference type="Pfam" id="PF07676">
    <property type="entry name" value="PD40"/>
    <property type="match status" value="4"/>
</dbReference>
<keyword evidence="2" id="KW-0720">Serine protease</keyword>
<dbReference type="InterPro" id="IPR011042">
    <property type="entry name" value="6-blade_b-propeller_TolB-like"/>
</dbReference>
<dbReference type="SUPFAM" id="SSF82171">
    <property type="entry name" value="DPP6 N-terminal domain-like"/>
    <property type="match status" value="1"/>
</dbReference>
<dbReference type="EMBL" id="PIUK01000176">
    <property type="protein sequence ID" value="MBY6277417.1"/>
    <property type="molecule type" value="Genomic_DNA"/>
</dbReference>
<dbReference type="AlphaFoldDB" id="A0A953LKU5"/>
<feature type="region of interest" description="Disordered" evidence="3">
    <location>
        <begin position="241"/>
        <end position="264"/>
    </location>
</feature>
<dbReference type="GO" id="GO:0004252">
    <property type="term" value="F:serine-type endopeptidase activity"/>
    <property type="evidence" value="ECO:0007669"/>
    <property type="project" value="TreeGrafter"/>
</dbReference>
<reference evidence="5" key="1">
    <citation type="submission" date="2017-11" db="EMBL/GenBank/DDBJ databases">
        <title>Three new genomes from thermophilic consortium.</title>
        <authorList>
            <person name="Quaggio R."/>
            <person name="Amgarten D."/>
            <person name="Setubal J.C."/>
        </authorList>
    </citation>
    <scope>NUCLEOTIDE SEQUENCE</scope>
    <source>
        <strain evidence="5">ZCTH01-B2</strain>
    </source>
</reference>
<evidence type="ECO:0000313" key="6">
    <source>
        <dbReference type="Proteomes" id="UP000732377"/>
    </source>
</evidence>